<protein>
    <submittedName>
        <fullName evidence="1">Uncharacterized protein</fullName>
    </submittedName>
</protein>
<reference evidence="1 2" key="2">
    <citation type="submission" date="2018-03" db="EMBL/GenBank/DDBJ databases">
        <title>The ancient ancestry and fast evolution of plastids.</title>
        <authorList>
            <person name="Moore K.R."/>
            <person name="Magnabosco C."/>
            <person name="Momper L."/>
            <person name="Gold D.A."/>
            <person name="Bosak T."/>
            <person name="Fournier G.P."/>
        </authorList>
    </citation>
    <scope>NUCLEOTIDE SEQUENCE [LARGE SCALE GENOMIC DNA]</scope>
    <source>
        <strain evidence="1 2">CCAP 1448/3</strain>
    </source>
</reference>
<keyword evidence="2" id="KW-1185">Reference proteome</keyword>
<evidence type="ECO:0000313" key="1">
    <source>
        <dbReference type="EMBL" id="PSB04658.1"/>
    </source>
</evidence>
<gene>
    <name evidence="1" type="ORF">C7B64_02965</name>
</gene>
<reference evidence="1 2" key="1">
    <citation type="submission" date="2018-02" db="EMBL/GenBank/DDBJ databases">
        <authorList>
            <person name="Cohen D.B."/>
            <person name="Kent A.D."/>
        </authorList>
    </citation>
    <scope>NUCLEOTIDE SEQUENCE [LARGE SCALE GENOMIC DNA]</scope>
    <source>
        <strain evidence="1 2">CCAP 1448/3</strain>
    </source>
</reference>
<dbReference type="AlphaFoldDB" id="A0A2T1C921"/>
<dbReference type="OrthoDB" id="9842190at2"/>
<accession>A0A2T1C921</accession>
<evidence type="ECO:0000313" key="2">
    <source>
        <dbReference type="Proteomes" id="UP000238762"/>
    </source>
</evidence>
<name>A0A2T1C921_9CYAN</name>
<dbReference type="Proteomes" id="UP000238762">
    <property type="component" value="Unassembled WGS sequence"/>
</dbReference>
<proteinExistence type="predicted"/>
<organism evidence="1 2">
    <name type="scientific">Merismopedia glauca CCAP 1448/3</name>
    <dbReference type="NCBI Taxonomy" id="1296344"/>
    <lineage>
        <taxon>Bacteria</taxon>
        <taxon>Bacillati</taxon>
        <taxon>Cyanobacteriota</taxon>
        <taxon>Cyanophyceae</taxon>
        <taxon>Synechococcales</taxon>
        <taxon>Merismopediaceae</taxon>
        <taxon>Merismopedia</taxon>
    </lineage>
</organism>
<dbReference type="EMBL" id="PVWJ01000009">
    <property type="protein sequence ID" value="PSB04658.1"/>
    <property type="molecule type" value="Genomic_DNA"/>
</dbReference>
<comment type="caution">
    <text evidence="1">The sequence shown here is derived from an EMBL/GenBank/DDBJ whole genome shotgun (WGS) entry which is preliminary data.</text>
</comment>
<sequence length="305" mass="35218">MKIIRVVHANTAKELEVERQAFILQNYDLEEFLVKYESEIIREARLAEIELAYKSAKNSALKIGQIMMRSLPVTSIFAEELLINPKSFIRFSKIAILTFLQDLQVKLEDVEVLPLEVAKEKYPSSHNLSTGTYTLHPRDGSRLTRLEYYHRNLAQEKDDELIVLLGKMGAKSLKILESDIQDNSISARLQIDAIAIDANSSMNLSKKIEKGKELIVNFEGNATKIESSLLENSLWFSDDSKLHSIFESRLLNSNRIEEYVLKTTYTETFDFDFSLATKYLTLYVDLKAEYQSLSRRERFFYVKFG</sequence>
<dbReference type="RefSeq" id="WP_106287167.1">
    <property type="nucleotide sequence ID" value="NZ_CAWNTC010000176.1"/>
</dbReference>